<dbReference type="InterPro" id="IPR018247">
    <property type="entry name" value="EF_Hand_1_Ca_BS"/>
</dbReference>
<accession>A0A8H2X942</accession>
<comment type="caution">
    <text evidence="1">The sequence shown here is derived from an EMBL/GenBank/DDBJ whole genome shotgun (WGS) entry which is preliminary data.</text>
</comment>
<dbReference type="AlphaFoldDB" id="A0A8H2X942"/>
<name>A0A8H2X942_9AGAM</name>
<evidence type="ECO:0000313" key="1">
    <source>
        <dbReference type="EMBL" id="CAE6420520.1"/>
    </source>
</evidence>
<gene>
    <name evidence="1" type="ORF">RDB_LOCUS32188</name>
</gene>
<dbReference type="PROSITE" id="PS00018">
    <property type="entry name" value="EF_HAND_1"/>
    <property type="match status" value="1"/>
</dbReference>
<dbReference type="EMBL" id="CAJMWV010000920">
    <property type="protein sequence ID" value="CAE6420520.1"/>
    <property type="molecule type" value="Genomic_DNA"/>
</dbReference>
<dbReference type="Proteomes" id="UP000663831">
    <property type="component" value="Unassembled WGS sequence"/>
</dbReference>
<evidence type="ECO:0000313" key="2">
    <source>
        <dbReference type="Proteomes" id="UP000663831"/>
    </source>
</evidence>
<protein>
    <submittedName>
        <fullName evidence="1">Uncharacterized protein</fullName>
    </submittedName>
</protein>
<reference evidence="1" key="1">
    <citation type="submission" date="2021-01" db="EMBL/GenBank/DDBJ databases">
        <authorList>
            <person name="Kaushik A."/>
        </authorList>
    </citation>
    <scope>NUCLEOTIDE SEQUENCE</scope>
    <source>
        <strain evidence="1">AG3-1AP</strain>
    </source>
</reference>
<sequence length="328" mass="37654">MNIDAGVVKHPRRLAVVFSCEQTVYSPLLADESHLDNTYDMVLTNDGDRSQLVHAQYDIKQPSRLVRFATRFRLTTEDQPMMDVVEKAHAFVTGNYGQGDQVTLYVDRNSDRFLDAAEMLAKHLYNGTRPGDPLKVQPNNGGKVRLKQIPIQWVMPLLNYLLKQKLIMMLELRCGPWYVQRLGEKSSVSERNDELKSRFPPGIEHIICWGDGNGFRSCATKYDADGGMISREMCISRGDSYNELRRYCTKHVIYYYEARIPKWDNDEPVWTHKLDSSPADVQAALPFEVTKPLGMYLHELRKYQHLPGVRGDGSTLVWKSYRSAGEYP</sequence>
<proteinExistence type="predicted"/>
<organism evidence="1 2">
    <name type="scientific">Rhizoctonia solani</name>
    <dbReference type="NCBI Taxonomy" id="456999"/>
    <lineage>
        <taxon>Eukaryota</taxon>
        <taxon>Fungi</taxon>
        <taxon>Dikarya</taxon>
        <taxon>Basidiomycota</taxon>
        <taxon>Agaricomycotina</taxon>
        <taxon>Agaricomycetes</taxon>
        <taxon>Cantharellales</taxon>
        <taxon>Ceratobasidiaceae</taxon>
        <taxon>Rhizoctonia</taxon>
    </lineage>
</organism>